<dbReference type="EMBL" id="MHNK01000010">
    <property type="protein sequence ID" value="OGZ44080.1"/>
    <property type="molecule type" value="Genomic_DNA"/>
</dbReference>
<protein>
    <recommendedName>
        <fullName evidence="1">DUF1653 domain-containing protein</fullName>
    </recommendedName>
</protein>
<dbReference type="STRING" id="1802114.A2719_02880"/>
<name>A0A1G2G2F8_9BACT</name>
<dbReference type="Proteomes" id="UP000177480">
    <property type="component" value="Unassembled WGS sequence"/>
</dbReference>
<organism evidence="2 3">
    <name type="scientific">Candidatus Ryanbacteria bacterium RIFCSPHIGHO2_01_FULL_45_22</name>
    <dbReference type="NCBI Taxonomy" id="1802114"/>
    <lineage>
        <taxon>Bacteria</taxon>
        <taxon>Candidatus Ryaniibacteriota</taxon>
    </lineage>
</organism>
<sequence>MPEIKKGRYRHYKGKDYLVIGEGCHHETREPMVLYVPLYGEFRIEIRPKEMFLEEVDMPEYNYKGPRFRYIVEDEK</sequence>
<proteinExistence type="predicted"/>
<reference evidence="2 3" key="1">
    <citation type="journal article" date="2016" name="Nat. Commun.">
        <title>Thousands of microbial genomes shed light on interconnected biogeochemical processes in an aquifer system.</title>
        <authorList>
            <person name="Anantharaman K."/>
            <person name="Brown C.T."/>
            <person name="Hug L.A."/>
            <person name="Sharon I."/>
            <person name="Castelle C.J."/>
            <person name="Probst A.J."/>
            <person name="Thomas B.C."/>
            <person name="Singh A."/>
            <person name="Wilkins M.J."/>
            <person name="Karaoz U."/>
            <person name="Brodie E.L."/>
            <person name="Williams K.H."/>
            <person name="Hubbard S.S."/>
            <person name="Banfield J.F."/>
        </authorList>
    </citation>
    <scope>NUCLEOTIDE SEQUENCE [LARGE SCALE GENOMIC DNA]</scope>
</reference>
<dbReference type="InterPro" id="IPR037135">
    <property type="entry name" value="DUF1653-like_dom_sf"/>
</dbReference>
<gene>
    <name evidence="2" type="ORF">A2719_02880</name>
</gene>
<dbReference type="Pfam" id="PF07866">
    <property type="entry name" value="DUF1653"/>
    <property type="match status" value="1"/>
</dbReference>
<feature type="domain" description="DUF1653" evidence="1">
    <location>
        <begin position="7"/>
        <end position="69"/>
    </location>
</feature>
<accession>A0A1G2G2F8</accession>
<dbReference type="Gene3D" id="2.30.30.320">
    <property type="entry name" value="DUF1653-like domain"/>
    <property type="match status" value="1"/>
</dbReference>
<evidence type="ECO:0000259" key="1">
    <source>
        <dbReference type="Pfam" id="PF07866"/>
    </source>
</evidence>
<comment type="caution">
    <text evidence="2">The sequence shown here is derived from an EMBL/GenBank/DDBJ whole genome shotgun (WGS) entry which is preliminary data.</text>
</comment>
<dbReference type="InterPro" id="IPR023387">
    <property type="entry name" value="DUF1653-like_dom"/>
</dbReference>
<evidence type="ECO:0000313" key="2">
    <source>
        <dbReference type="EMBL" id="OGZ44080.1"/>
    </source>
</evidence>
<dbReference type="AlphaFoldDB" id="A0A1G2G2F8"/>
<evidence type="ECO:0000313" key="3">
    <source>
        <dbReference type="Proteomes" id="UP000177480"/>
    </source>
</evidence>